<name>A0ABQ0C607_9PROT</name>
<dbReference type="InterPro" id="IPR029787">
    <property type="entry name" value="Nucleotide_cyclase"/>
</dbReference>
<proteinExistence type="predicted"/>
<feature type="domain" description="GGDEF" evidence="5">
    <location>
        <begin position="167"/>
        <end position="304"/>
    </location>
</feature>
<dbReference type="InterPro" id="IPR043128">
    <property type="entry name" value="Rev_trsase/Diguanyl_cyclase"/>
</dbReference>
<dbReference type="SMART" id="SM00267">
    <property type="entry name" value="GGDEF"/>
    <property type="match status" value="1"/>
</dbReference>
<dbReference type="InterPro" id="IPR000160">
    <property type="entry name" value="GGDEF_dom"/>
</dbReference>
<dbReference type="NCBIfam" id="TIGR00254">
    <property type="entry name" value="GGDEF"/>
    <property type="match status" value="1"/>
</dbReference>
<dbReference type="Pfam" id="PF00072">
    <property type="entry name" value="Response_reg"/>
    <property type="match status" value="1"/>
</dbReference>
<dbReference type="InterPro" id="IPR001789">
    <property type="entry name" value="Sig_transdc_resp-reg_receiver"/>
</dbReference>
<evidence type="ECO:0000256" key="1">
    <source>
        <dbReference type="ARBA" id="ARBA00012528"/>
    </source>
</evidence>
<dbReference type="InterPro" id="IPR011006">
    <property type="entry name" value="CheY-like_superfamily"/>
</dbReference>
<dbReference type="Gene3D" id="3.40.50.2300">
    <property type="match status" value="1"/>
</dbReference>
<dbReference type="PANTHER" id="PTHR45138:SF9">
    <property type="entry name" value="DIGUANYLATE CYCLASE DGCM-RELATED"/>
    <property type="match status" value="1"/>
</dbReference>
<organism evidence="6 7">
    <name type="scientific">Candidatus Magnetaquiglobus chichijimensis</name>
    <dbReference type="NCBI Taxonomy" id="3141448"/>
    <lineage>
        <taxon>Bacteria</taxon>
        <taxon>Pseudomonadati</taxon>
        <taxon>Pseudomonadota</taxon>
        <taxon>Magnetococcia</taxon>
        <taxon>Magnetococcales</taxon>
        <taxon>Candidatus Magnetaquicoccaceae</taxon>
        <taxon>Candidatus Magnetaquiglobus</taxon>
    </lineage>
</organism>
<feature type="domain" description="Response regulatory" evidence="4">
    <location>
        <begin position="9"/>
        <end position="124"/>
    </location>
</feature>
<dbReference type="PROSITE" id="PS50110">
    <property type="entry name" value="RESPONSE_REGULATORY"/>
    <property type="match status" value="1"/>
</dbReference>
<sequence>MARENVQPTVLVVDDEATNIEVLAKLLQPDHRVLFTTDPSKAMNLAEMKGPDLILLDVIMPNMDGYEVCRRLKSRASTRDIPVIFVTAMGEEQFEAIGFEAGGVDYITKPVKPFLLRARVKTHIDLKRQSDLLRRLASLDGLTGIPNRRSLDEFLRQEWHRGLRHESRLSAMLIDVDFFKKFNDVQGHQAGDVCLRQIAEALSRTLERKTDLVARYGGEEFACILPETPLQGAVHTAEKIKQAVASLAIPHPQSDVADIVTLSMGVISVTPKRGHEPEEILAAADQFLYMAKLSGRNQIQSGLHAWEAETAANA</sequence>
<protein>
    <recommendedName>
        <fullName evidence="1">diguanylate cyclase</fullName>
        <ecNumber evidence="1">2.7.7.65</ecNumber>
    </recommendedName>
</protein>
<evidence type="ECO:0000313" key="6">
    <source>
        <dbReference type="EMBL" id="GAB0056320.1"/>
    </source>
</evidence>
<reference evidence="6 7" key="1">
    <citation type="submission" date="2024-09" db="EMBL/GenBank/DDBJ databases">
        <title>Draft genome sequence of Candidatus Magnetaquicoccaceae bacterium FCR-1.</title>
        <authorList>
            <person name="Shimoshige H."/>
            <person name="Shimamura S."/>
            <person name="Taoka A."/>
            <person name="Kobayashi H."/>
            <person name="Maekawa T."/>
        </authorList>
    </citation>
    <scope>NUCLEOTIDE SEQUENCE [LARGE SCALE GENOMIC DNA]</scope>
    <source>
        <strain evidence="6 7">FCR-1</strain>
    </source>
</reference>
<dbReference type="Pfam" id="PF00990">
    <property type="entry name" value="GGDEF"/>
    <property type="match status" value="1"/>
</dbReference>
<dbReference type="EC" id="2.7.7.65" evidence="1"/>
<evidence type="ECO:0000313" key="7">
    <source>
        <dbReference type="Proteomes" id="UP001628193"/>
    </source>
</evidence>
<dbReference type="CDD" id="cd01949">
    <property type="entry name" value="GGDEF"/>
    <property type="match status" value="1"/>
</dbReference>
<comment type="catalytic activity">
    <reaction evidence="2">
        <text>2 GTP = 3',3'-c-di-GMP + 2 diphosphate</text>
        <dbReference type="Rhea" id="RHEA:24898"/>
        <dbReference type="ChEBI" id="CHEBI:33019"/>
        <dbReference type="ChEBI" id="CHEBI:37565"/>
        <dbReference type="ChEBI" id="CHEBI:58805"/>
        <dbReference type="EC" id="2.7.7.65"/>
    </reaction>
</comment>
<keyword evidence="7" id="KW-1185">Reference proteome</keyword>
<dbReference type="EMBL" id="BAAFGK010000002">
    <property type="protein sequence ID" value="GAB0056320.1"/>
    <property type="molecule type" value="Genomic_DNA"/>
</dbReference>
<comment type="caution">
    <text evidence="6">The sequence shown here is derived from an EMBL/GenBank/DDBJ whole genome shotgun (WGS) entry which is preliminary data.</text>
</comment>
<dbReference type="SMART" id="SM00448">
    <property type="entry name" value="REC"/>
    <property type="match status" value="1"/>
</dbReference>
<dbReference type="InterPro" id="IPR050469">
    <property type="entry name" value="Diguanylate_Cyclase"/>
</dbReference>
<dbReference type="RefSeq" id="WP_420904031.1">
    <property type="nucleotide sequence ID" value="NZ_BAAFGK010000002.1"/>
</dbReference>
<gene>
    <name evidence="6" type="primary">pleD_1</name>
    <name evidence="6" type="ORF">SIID45300_00626</name>
</gene>
<evidence type="ECO:0000259" key="5">
    <source>
        <dbReference type="PROSITE" id="PS50887"/>
    </source>
</evidence>
<feature type="modified residue" description="4-aspartylphosphate" evidence="3">
    <location>
        <position position="57"/>
    </location>
</feature>
<dbReference type="SUPFAM" id="SSF52172">
    <property type="entry name" value="CheY-like"/>
    <property type="match status" value="1"/>
</dbReference>
<keyword evidence="3" id="KW-0597">Phosphoprotein</keyword>
<dbReference type="Proteomes" id="UP001628193">
    <property type="component" value="Unassembled WGS sequence"/>
</dbReference>
<dbReference type="PANTHER" id="PTHR45138">
    <property type="entry name" value="REGULATORY COMPONENTS OF SENSORY TRANSDUCTION SYSTEM"/>
    <property type="match status" value="1"/>
</dbReference>
<evidence type="ECO:0000256" key="3">
    <source>
        <dbReference type="PROSITE-ProRule" id="PRU00169"/>
    </source>
</evidence>
<dbReference type="SUPFAM" id="SSF55073">
    <property type="entry name" value="Nucleotide cyclase"/>
    <property type="match status" value="1"/>
</dbReference>
<accession>A0ABQ0C607</accession>
<dbReference type="Gene3D" id="3.30.70.270">
    <property type="match status" value="1"/>
</dbReference>
<dbReference type="PROSITE" id="PS50887">
    <property type="entry name" value="GGDEF"/>
    <property type="match status" value="1"/>
</dbReference>
<evidence type="ECO:0000256" key="2">
    <source>
        <dbReference type="ARBA" id="ARBA00034247"/>
    </source>
</evidence>
<evidence type="ECO:0000259" key="4">
    <source>
        <dbReference type="PROSITE" id="PS50110"/>
    </source>
</evidence>